<dbReference type="PANTHER" id="PTHR43022">
    <property type="entry name" value="PROTEIN SMF"/>
    <property type="match status" value="1"/>
</dbReference>
<dbReference type="OrthoDB" id="9785707at2"/>
<evidence type="ECO:0000313" key="5">
    <source>
        <dbReference type="Proteomes" id="UP000275394"/>
    </source>
</evidence>
<dbReference type="EMBL" id="RKHR01000006">
    <property type="protein sequence ID" value="ROR98989.1"/>
    <property type="molecule type" value="Genomic_DNA"/>
</dbReference>
<comment type="caution">
    <text evidence="4">The sequence shown here is derived from an EMBL/GenBank/DDBJ whole genome shotgun (WGS) entry which is preliminary data.</text>
</comment>
<dbReference type="AlphaFoldDB" id="A0A3N2DGV1"/>
<evidence type="ECO:0000259" key="2">
    <source>
        <dbReference type="Pfam" id="PF02481"/>
    </source>
</evidence>
<dbReference type="GO" id="GO:0009294">
    <property type="term" value="P:DNA-mediated transformation"/>
    <property type="evidence" value="ECO:0007669"/>
    <property type="project" value="InterPro"/>
</dbReference>
<evidence type="ECO:0000313" key="4">
    <source>
        <dbReference type="EMBL" id="ROR98989.1"/>
    </source>
</evidence>
<dbReference type="Gene3D" id="1.10.10.10">
    <property type="entry name" value="Winged helix-like DNA-binding domain superfamily/Winged helix DNA-binding domain"/>
    <property type="match status" value="1"/>
</dbReference>
<dbReference type="Pfam" id="PF17782">
    <property type="entry name" value="WHD_DprA"/>
    <property type="match status" value="1"/>
</dbReference>
<dbReference type="InterPro" id="IPR041614">
    <property type="entry name" value="DprA_WH"/>
</dbReference>
<sequence length="377" mass="39837">MDDKQTLHDLRRLAFSRLPGSGSRAQAPLLANSDSFDDFLHRATTTAAGLPAAQRGALSRLRAAVSEDEILQREQHGLCWLGTHGGQIVDWFDDHYPPLLRELADPPAVLFCLGDSRLLRQPQLAMVGSRAATNGGLALAQMFAKELTQSGFVITSGLASGIDGAAHRGALQSGPTIAVIGTGLDVCYPSSHHGLRQQIIEQGLLLSELPLGAPPKAGHFPRRNRLIAGLSLGTVVVEAKVRSGSLITARLAMESGREVFALPGSIHNPLSRGPHQLIKQGATLIETSADIIAQLSGGLAYLAEQVEATPAALLSIPSLSAAQQALLQLIGYEPMDVDTLVERSGLAVTELSGLLLELELAGMVLLEAGGYQRCTTQ</sequence>
<dbReference type="InterPro" id="IPR003488">
    <property type="entry name" value="DprA"/>
</dbReference>
<dbReference type="SUPFAM" id="SSF102405">
    <property type="entry name" value="MCP/YpsA-like"/>
    <property type="match status" value="1"/>
</dbReference>
<dbReference type="NCBIfam" id="TIGR00732">
    <property type="entry name" value="dprA"/>
    <property type="match status" value="1"/>
</dbReference>
<feature type="domain" description="Smf/DprA SLOG" evidence="2">
    <location>
        <begin position="88"/>
        <end position="295"/>
    </location>
</feature>
<evidence type="ECO:0000259" key="3">
    <source>
        <dbReference type="Pfam" id="PF17782"/>
    </source>
</evidence>
<dbReference type="PANTHER" id="PTHR43022:SF1">
    <property type="entry name" value="PROTEIN SMF"/>
    <property type="match status" value="1"/>
</dbReference>
<dbReference type="InterPro" id="IPR036388">
    <property type="entry name" value="WH-like_DNA-bd_sf"/>
</dbReference>
<dbReference type="InterPro" id="IPR057666">
    <property type="entry name" value="DrpA_SLOG"/>
</dbReference>
<dbReference type="Proteomes" id="UP000275394">
    <property type="component" value="Unassembled WGS sequence"/>
</dbReference>
<reference evidence="4 5" key="1">
    <citation type="submission" date="2018-11" db="EMBL/GenBank/DDBJ databases">
        <title>Genomic Encyclopedia of Type Strains, Phase IV (KMG-IV): sequencing the most valuable type-strain genomes for metagenomic binning, comparative biology and taxonomic classification.</title>
        <authorList>
            <person name="Goeker M."/>
        </authorList>
    </citation>
    <scope>NUCLEOTIDE SEQUENCE [LARGE SCALE GENOMIC DNA]</scope>
    <source>
        <strain evidence="4 5">DSM 100316</strain>
    </source>
</reference>
<dbReference type="Pfam" id="PF02481">
    <property type="entry name" value="DNA_processg_A"/>
    <property type="match status" value="1"/>
</dbReference>
<accession>A0A3N2DGV1</accession>
<comment type="similarity">
    <text evidence="1">Belongs to the DprA/Smf family.</text>
</comment>
<protein>
    <submittedName>
        <fullName evidence="4">DNA processing protein</fullName>
    </submittedName>
</protein>
<name>A0A3N2DGV1_9GAMM</name>
<proteinExistence type="inferred from homology"/>
<dbReference type="RefSeq" id="WP_123713554.1">
    <property type="nucleotide sequence ID" value="NZ_RKHR01000006.1"/>
</dbReference>
<organism evidence="4 5">
    <name type="scientific">Sinobacterium caligoides</name>
    <dbReference type="NCBI Taxonomy" id="933926"/>
    <lineage>
        <taxon>Bacteria</taxon>
        <taxon>Pseudomonadati</taxon>
        <taxon>Pseudomonadota</taxon>
        <taxon>Gammaproteobacteria</taxon>
        <taxon>Cellvibrionales</taxon>
        <taxon>Spongiibacteraceae</taxon>
        <taxon>Sinobacterium</taxon>
    </lineage>
</organism>
<gene>
    <name evidence="4" type="ORF">EDC56_3229</name>
</gene>
<keyword evidence="5" id="KW-1185">Reference proteome</keyword>
<dbReference type="Gene3D" id="3.40.50.450">
    <property type="match status" value="1"/>
</dbReference>
<evidence type="ECO:0000256" key="1">
    <source>
        <dbReference type="ARBA" id="ARBA00006525"/>
    </source>
</evidence>
<feature type="domain" description="DprA winged helix" evidence="3">
    <location>
        <begin position="315"/>
        <end position="370"/>
    </location>
</feature>